<sequence length="53" mass="5617">MLDKAKEVHNALKKVCSGFVNSTSGGCCGLALPPEEQGKLRDLKQGKQSESAK</sequence>
<reference evidence="1 2" key="1">
    <citation type="submission" date="2013-09" db="EMBL/GenBank/DDBJ databases">
        <authorList>
            <person name="Durkin A.S."/>
            <person name="Haft D.R."/>
            <person name="McCorrison J."/>
            <person name="Torralba M."/>
            <person name="Gillis M."/>
            <person name="Haft D.H."/>
            <person name="Methe B."/>
            <person name="Sutton G."/>
            <person name="Nelson K.E."/>
        </authorList>
    </citation>
    <scope>NUCLEOTIDE SEQUENCE [LARGE SCALE GENOMIC DNA]</scope>
    <source>
        <strain evidence="1 2">BV3C16-1</strain>
    </source>
</reference>
<dbReference type="EMBL" id="AWXA01000021">
    <property type="protein sequence ID" value="ERT60510.1"/>
    <property type="molecule type" value="Genomic_DNA"/>
</dbReference>
<evidence type="ECO:0000313" key="2">
    <source>
        <dbReference type="Proteomes" id="UP000017090"/>
    </source>
</evidence>
<evidence type="ECO:0000313" key="1">
    <source>
        <dbReference type="EMBL" id="ERT60510.1"/>
    </source>
</evidence>
<proteinExistence type="predicted"/>
<gene>
    <name evidence="1" type="ORF">HMPREF1250_0693</name>
</gene>
<dbReference type="AlphaFoldDB" id="U7UME8"/>
<organism evidence="1 2">
    <name type="scientific">Megasphaera vaginalis</name>
    <name type="common">ex Srinivasan et al. 2021</name>
    <dbReference type="NCBI Taxonomy" id="1111454"/>
    <lineage>
        <taxon>Bacteria</taxon>
        <taxon>Bacillati</taxon>
        <taxon>Bacillota</taxon>
        <taxon>Negativicutes</taxon>
        <taxon>Veillonellales</taxon>
        <taxon>Veillonellaceae</taxon>
        <taxon>Megasphaera</taxon>
    </lineage>
</organism>
<dbReference type="PATRIC" id="fig|1111454.3.peg.866"/>
<dbReference type="RefSeq" id="WP_023053393.1">
    <property type="nucleotide sequence ID" value="NZ_AWXA01000021.1"/>
</dbReference>
<name>U7UME8_9FIRM</name>
<accession>U7UME8</accession>
<dbReference type="STRING" id="1111454.HMPREF1250_0693"/>
<dbReference type="PROSITE" id="PS51257">
    <property type="entry name" value="PROKAR_LIPOPROTEIN"/>
    <property type="match status" value="1"/>
</dbReference>
<protein>
    <submittedName>
        <fullName evidence="1">Putative lipoprotein</fullName>
    </submittedName>
</protein>
<dbReference type="Proteomes" id="UP000017090">
    <property type="component" value="Unassembled WGS sequence"/>
</dbReference>
<keyword evidence="1" id="KW-0449">Lipoprotein</keyword>
<comment type="caution">
    <text evidence="1">The sequence shown here is derived from an EMBL/GenBank/DDBJ whole genome shotgun (WGS) entry which is preliminary data.</text>
</comment>
<keyword evidence="2" id="KW-1185">Reference proteome</keyword>